<dbReference type="PANTHER" id="PTHR48228">
    <property type="entry name" value="SUCCINYL-COA--D-CITRAMALATE COA-TRANSFERASE"/>
    <property type="match status" value="1"/>
</dbReference>
<evidence type="ECO:0000313" key="2">
    <source>
        <dbReference type="Proteomes" id="UP000248856"/>
    </source>
</evidence>
<dbReference type="GO" id="GO:0016740">
    <property type="term" value="F:transferase activity"/>
    <property type="evidence" value="ECO:0007669"/>
    <property type="project" value="UniProtKB-KW"/>
</dbReference>
<dbReference type="SUPFAM" id="SSF89796">
    <property type="entry name" value="CoA-transferase family III (CaiB/BaiF)"/>
    <property type="match status" value="2"/>
</dbReference>
<dbReference type="Pfam" id="PF02515">
    <property type="entry name" value="CoA_transf_3"/>
    <property type="match status" value="2"/>
</dbReference>
<dbReference type="InterPro" id="IPR044855">
    <property type="entry name" value="CoA-Trfase_III_dom3_sf"/>
</dbReference>
<protein>
    <submittedName>
        <fullName evidence="1">Crotonobetainyl-CoA:carnitine CoA-transferase CaiB-like acyl-CoA transferase</fullName>
    </submittedName>
</protein>
<proteinExistence type="predicted"/>
<sequence length="634" mass="65567">MLTELLRPPVQAGLLSGCDLEAIATDAGAQFAPMLRSLHYQAARLGFAPGGAVHGPHSEGATFRLNAPEGTGVTVAVAGWPDGGTARASEFLVQAASGLMGIHGRSSGGSRALGVDFVSTATAALALQGAMAGLLARLRGADVSRVELSMGGTALLCAAQYIAGATAPEDPESIAPGSHTILERPPFVSSDGVVFELECLDAPPWRAFWQALGVGSADIAKGWQGFLLRYAKAVSPVPASLMQALRHLPYAEIAVRSEHAGIAICRVRALHERRIDPDTPGLLERGPWRFSTGAIRSPAQPRPHPGGLPLAGLTVIESCRRIQGPLAGHLLASMGANVVRIEPPGGDPLRGMPPMSGGVSARFDALNRAKAVHEIDIKSPAGRQAVLELVRDADVFLHNWAPGKAGSMGLDAADMARVNPALVYAHAGDWGGTPHAPRLPGTDFTAQAHSGVAALIGQASGTRGGTLFTALDVLGGIVAAQGIIAALLRRHLDACVSRVDTSLLDAATLLSAPLLENAAPHAPPAPQALPWQTVLPTGSGPVAIECHDRPAAEALARALGLPAGSTPRAMHAPLAAWLSQRTACDAQQSLTSWGVPAQAIAEDLADLGLRPGLAQALHRPNGSYLHVTPPWRWS</sequence>
<gene>
    <name evidence="1" type="ORF">AX018_10629</name>
</gene>
<evidence type="ECO:0000313" key="1">
    <source>
        <dbReference type="EMBL" id="RAR75296.1"/>
    </source>
</evidence>
<dbReference type="InterPro" id="IPR003673">
    <property type="entry name" value="CoA-Trfase_fam_III"/>
</dbReference>
<dbReference type="InterPro" id="IPR050509">
    <property type="entry name" value="CoA-transferase_III"/>
</dbReference>
<comment type="caution">
    <text evidence="1">The sequence shown here is derived from an EMBL/GenBank/DDBJ whole genome shotgun (WGS) entry which is preliminary data.</text>
</comment>
<dbReference type="OrthoDB" id="5294844at2"/>
<keyword evidence="2" id="KW-1185">Reference proteome</keyword>
<dbReference type="Proteomes" id="UP000248856">
    <property type="component" value="Unassembled WGS sequence"/>
</dbReference>
<dbReference type="InterPro" id="IPR023606">
    <property type="entry name" value="CoA-Trfase_III_dom_1_sf"/>
</dbReference>
<dbReference type="Gene3D" id="3.30.1540.10">
    <property type="entry name" value="formyl-coa transferase, domain 3"/>
    <property type="match status" value="1"/>
</dbReference>
<organism evidence="1 2">
    <name type="scientific">Paracidovorax anthurii</name>
    <dbReference type="NCBI Taxonomy" id="78229"/>
    <lineage>
        <taxon>Bacteria</taxon>
        <taxon>Pseudomonadati</taxon>
        <taxon>Pseudomonadota</taxon>
        <taxon>Betaproteobacteria</taxon>
        <taxon>Burkholderiales</taxon>
        <taxon>Comamonadaceae</taxon>
        <taxon>Paracidovorax</taxon>
    </lineage>
</organism>
<reference evidence="1 2" key="1">
    <citation type="submission" date="2018-06" db="EMBL/GenBank/DDBJ databases">
        <title>Genomic Encyclopedia of Archaeal and Bacterial Type Strains, Phase II (KMG-II): from individual species to whole genera.</title>
        <authorList>
            <person name="Goeker M."/>
        </authorList>
    </citation>
    <scope>NUCLEOTIDE SEQUENCE [LARGE SCALE GENOMIC DNA]</scope>
    <source>
        <strain evidence="1 2">CFPB 3232</strain>
    </source>
</reference>
<keyword evidence="1" id="KW-0808">Transferase</keyword>
<dbReference type="EMBL" id="QLTA01000062">
    <property type="protein sequence ID" value="RAR75296.1"/>
    <property type="molecule type" value="Genomic_DNA"/>
</dbReference>
<dbReference type="PROSITE" id="PS51257">
    <property type="entry name" value="PROKAR_LIPOPROTEIN"/>
    <property type="match status" value="1"/>
</dbReference>
<name>A0A328YZ03_9BURK</name>
<dbReference type="PANTHER" id="PTHR48228:SF5">
    <property type="entry name" value="ALPHA-METHYLACYL-COA RACEMASE"/>
    <property type="match status" value="1"/>
</dbReference>
<dbReference type="AlphaFoldDB" id="A0A328YZ03"/>
<dbReference type="Gene3D" id="3.40.50.10540">
    <property type="entry name" value="Crotonobetainyl-coa:carnitine coa-transferase, domain 1"/>
    <property type="match status" value="2"/>
</dbReference>
<accession>A0A328YZ03</accession>